<reference evidence="1 2" key="1">
    <citation type="submission" date="2017-06" db="EMBL/GenBank/DDBJ databases">
        <title>Novel microbial phyla capable of carbon fixation and sulfur reduction in deep-sea sediments.</title>
        <authorList>
            <person name="Huang J."/>
            <person name="Baker B."/>
            <person name="Wang Y."/>
        </authorList>
    </citation>
    <scope>NUCLEOTIDE SEQUENCE [LARGE SCALE GENOMIC DNA]</scope>
    <source>
        <strain evidence="1">B3_TA06</strain>
    </source>
</reference>
<name>A0A532V9G4_UNCT6</name>
<organism evidence="1 2">
    <name type="scientific">candidate division TA06 bacterium B3_TA06</name>
    <dbReference type="NCBI Taxonomy" id="2012487"/>
    <lineage>
        <taxon>Bacteria</taxon>
        <taxon>Bacteria division TA06</taxon>
    </lineage>
</organism>
<evidence type="ECO:0008006" key="3">
    <source>
        <dbReference type="Google" id="ProtNLM"/>
    </source>
</evidence>
<sequence length="539" mass="60439">MVNFVFWLSAICFAAQPIVSWQKVIDNGDEDRFHGLDLYNGDVYAGGERYFGESFEYDLCFFVFDSEGSEKQRTFYWERNGRDEWGNDVAVLFSGNVVVVGTYETTGQPGWYTVWFSPTGEFLHYDSTYAEANYSYNATCIAVSLDDTCYVSGWSSKDLKNVRMVKYSPEGTRIWREYFHGPDIGDAVSIALDSRGSVFALCKSLCLWGGWTKKGDSLDFVNKYSTNAAEGAAIRINSADHVFIAGDVEGSDRDFMLLKYRTDGEQLWYTHKAYDLGGEEECRDMALDPISDCYLAGWQLRGEDEDIALVKTDSAGKMLWSWVDTVEGKQEIEAIEVDEEGYIYLAGSHHNGDNWDMLVMKLRQPLTISGRVTDSAGKPMEDIPVALTGDTTVEVLTDTGGYYTIEVYNGGEYTVSPNLPGWTFEPSSHTYSPLAHREFDQDFADGKWTGVGEQSIERSPSWKLISSCGKEVVLKYSNYPEDFRAGIYDASGRKVDEIHASAGASSGTITWGEHYGPGVYFIYGQSKRSSIIQKVILIR</sequence>
<dbReference type="GO" id="GO:0030246">
    <property type="term" value="F:carbohydrate binding"/>
    <property type="evidence" value="ECO:0007669"/>
    <property type="project" value="InterPro"/>
</dbReference>
<evidence type="ECO:0000313" key="1">
    <source>
        <dbReference type="EMBL" id="TKJ43835.1"/>
    </source>
</evidence>
<dbReference type="Gene3D" id="2.60.40.1120">
    <property type="entry name" value="Carboxypeptidase-like, regulatory domain"/>
    <property type="match status" value="1"/>
</dbReference>
<dbReference type="Proteomes" id="UP000317778">
    <property type="component" value="Unassembled WGS sequence"/>
</dbReference>
<dbReference type="SUPFAM" id="SSF49452">
    <property type="entry name" value="Starch-binding domain-like"/>
    <property type="match status" value="1"/>
</dbReference>
<proteinExistence type="predicted"/>
<accession>A0A532V9G4</accession>
<comment type="caution">
    <text evidence="1">The sequence shown here is derived from an EMBL/GenBank/DDBJ whole genome shotgun (WGS) entry which is preliminary data.</text>
</comment>
<gene>
    <name evidence="1" type="ORF">CEE36_01580</name>
</gene>
<dbReference type="InterPro" id="IPR013784">
    <property type="entry name" value="Carb-bd-like_fold"/>
</dbReference>
<evidence type="ECO:0000313" key="2">
    <source>
        <dbReference type="Proteomes" id="UP000317778"/>
    </source>
</evidence>
<dbReference type="PANTHER" id="PTHR42754">
    <property type="entry name" value="ENDOGLUCANASE"/>
    <property type="match status" value="1"/>
</dbReference>
<dbReference type="SUPFAM" id="SSF101898">
    <property type="entry name" value="NHL repeat"/>
    <property type="match status" value="1"/>
</dbReference>
<dbReference type="PANTHER" id="PTHR42754:SF1">
    <property type="entry name" value="LIPOPROTEIN"/>
    <property type="match status" value="1"/>
</dbReference>
<protein>
    <recommendedName>
        <fullName evidence="3">Secretion system C-terminal sorting domain-containing protein</fullName>
    </recommendedName>
</protein>
<dbReference type="Pfam" id="PF13620">
    <property type="entry name" value="CarboxypepD_reg"/>
    <property type="match status" value="1"/>
</dbReference>
<dbReference type="EMBL" id="NJBO01000002">
    <property type="protein sequence ID" value="TKJ43835.1"/>
    <property type="molecule type" value="Genomic_DNA"/>
</dbReference>
<dbReference type="AlphaFoldDB" id="A0A532V9G4"/>